<feature type="chain" id="PRO_5014947605" evidence="1">
    <location>
        <begin position="25"/>
        <end position="82"/>
    </location>
</feature>
<keyword evidence="1" id="KW-0732">Signal</keyword>
<feature type="signal peptide" evidence="1">
    <location>
        <begin position="1"/>
        <end position="24"/>
    </location>
</feature>
<evidence type="ECO:0000313" key="2">
    <source>
        <dbReference type="EMBL" id="MBW32887.1"/>
    </source>
</evidence>
<protein>
    <submittedName>
        <fullName evidence="2">Putative secreted peptide</fullName>
    </submittedName>
</protein>
<accession>A0A2M3ZWF1</accession>
<organism evidence="2">
    <name type="scientific">Anopheles braziliensis</name>
    <dbReference type="NCBI Taxonomy" id="58242"/>
    <lineage>
        <taxon>Eukaryota</taxon>
        <taxon>Metazoa</taxon>
        <taxon>Ecdysozoa</taxon>
        <taxon>Arthropoda</taxon>
        <taxon>Hexapoda</taxon>
        <taxon>Insecta</taxon>
        <taxon>Pterygota</taxon>
        <taxon>Neoptera</taxon>
        <taxon>Endopterygota</taxon>
        <taxon>Diptera</taxon>
        <taxon>Nematocera</taxon>
        <taxon>Culicoidea</taxon>
        <taxon>Culicidae</taxon>
        <taxon>Anophelinae</taxon>
        <taxon>Anopheles</taxon>
    </lineage>
</organism>
<dbReference type="EMBL" id="GGFM01012136">
    <property type="protein sequence ID" value="MBW32887.1"/>
    <property type="molecule type" value="Transcribed_RNA"/>
</dbReference>
<dbReference type="AlphaFoldDB" id="A0A2M3ZWF1"/>
<reference evidence="2" key="1">
    <citation type="submission" date="2018-01" db="EMBL/GenBank/DDBJ databases">
        <title>An insight into the sialome of Amazonian anophelines.</title>
        <authorList>
            <person name="Ribeiro J.M."/>
            <person name="Scarpassa V."/>
            <person name="Calvo E."/>
        </authorList>
    </citation>
    <scope>NUCLEOTIDE SEQUENCE</scope>
    <source>
        <tissue evidence="2">Salivary glands</tissue>
    </source>
</reference>
<evidence type="ECO:0000256" key="1">
    <source>
        <dbReference type="SAM" id="SignalP"/>
    </source>
</evidence>
<name>A0A2M3ZWF1_9DIPT</name>
<sequence length="82" mass="9379">MVRSVHFTFLRFFWFALITPHATTIDATVLGFCGRTNDDCRSGAREEWKRTAHSLKLGAAVKRNRGVRARNSCLTYHRPNPS</sequence>
<proteinExistence type="predicted"/>